<sequence length="164" mass="17474">MNDEGLDGTWLVTHGAHMAWRYARSVQATLADIDAALAEGNWRLAVESCALALRGIVFCRLVGAGLRGTPAESELEARLALDDSPAAAALRALPWPVHAGEAEARAAAAVVAEHDAALRAELPFDLPVIRVAEGHAPTVRITATIARWRAERGMGPVDWNRDGL</sequence>
<name>A0ABT1HRK2_STRSD</name>
<proteinExistence type="predicted"/>
<evidence type="ECO:0000313" key="1">
    <source>
        <dbReference type="EMBL" id="MCP2258139.1"/>
    </source>
</evidence>
<organism evidence="1 2">
    <name type="scientific">Streptoalloteichus tenebrarius (strain ATCC 17920 / DSM 40477 / JCM 4838 / CBS 697.72 / NBRC 16177 / NCIMB 11028 / NRRL B-12390 / A12253. 1 / ISP 5477)</name>
    <name type="common">Streptomyces tenebrarius</name>
    <dbReference type="NCBI Taxonomy" id="1933"/>
    <lineage>
        <taxon>Bacteria</taxon>
        <taxon>Bacillati</taxon>
        <taxon>Actinomycetota</taxon>
        <taxon>Actinomycetes</taxon>
        <taxon>Pseudonocardiales</taxon>
        <taxon>Pseudonocardiaceae</taxon>
        <taxon>Streptoalloteichus</taxon>
    </lineage>
</organism>
<comment type="caution">
    <text evidence="1">The sequence shown here is derived from an EMBL/GenBank/DDBJ whole genome shotgun (WGS) entry which is preliminary data.</text>
</comment>
<dbReference type="EMBL" id="JAMTCP010000007">
    <property type="protein sequence ID" value="MCP2258139.1"/>
    <property type="molecule type" value="Genomic_DNA"/>
</dbReference>
<reference evidence="1 2" key="1">
    <citation type="submission" date="2022-06" db="EMBL/GenBank/DDBJ databases">
        <title>Genomic Encyclopedia of Archaeal and Bacterial Type Strains, Phase II (KMG-II): from individual species to whole genera.</title>
        <authorList>
            <person name="Goeker M."/>
        </authorList>
    </citation>
    <scope>NUCLEOTIDE SEQUENCE [LARGE SCALE GENOMIC DNA]</scope>
    <source>
        <strain evidence="1 2">DSM 40477</strain>
    </source>
</reference>
<dbReference type="RefSeq" id="WP_253669085.1">
    <property type="nucleotide sequence ID" value="NZ_JAMTCP010000007.1"/>
</dbReference>
<dbReference type="Proteomes" id="UP001205311">
    <property type="component" value="Unassembled WGS sequence"/>
</dbReference>
<keyword evidence="2" id="KW-1185">Reference proteome</keyword>
<evidence type="ECO:0008006" key="3">
    <source>
        <dbReference type="Google" id="ProtNLM"/>
    </source>
</evidence>
<evidence type="ECO:0000313" key="2">
    <source>
        <dbReference type="Proteomes" id="UP001205311"/>
    </source>
</evidence>
<accession>A0ABT1HRK2</accession>
<gene>
    <name evidence="1" type="ORF">LX15_001833</name>
</gene>
<protein>
    <recommendedName>
        <fullName evidence="3">HEPN domain-containing protein</fullName>
    </recommendedName>
</protein>